<dbReference type="InterPro" id="IPR001667">
    <property type="entry name" value="DDH_dom"/>
</dbReference>
<dbReference type="EMBL" id="DTFF01000008">
    <property type="protein sequence ID" value="HGI86926.1"/>
    <property type="molecule type" value="Genomic_DNA"/>
</dbReference>
<name>A0A7C4FFC9_9CREN</name>
<dbReference type="PANTHER" id="PTHR47618:SF1">
    <property type="entry name" value="BIFUNCTIONAL OLIGORIBONUCLEASE AND PAP PHOSPHATASE NRNA"/>
    <property type="match status" value="1"/>
</dbReference>
<gene>
    <name evidence="2" type="ORF">ENV14_00785</name>
</gene>
<organism evidence="2">
    <name type="scientific">Ignisphaera aggregans</name>
    <dbReference type="NCBI Taxonomy" id="334771"/>
    <lineage>
        <taxon>Archaea</taxon>
        <taxon>Thermoproteota</taxon>
        <taxon>Thermoprotei</taxon>
        <taxon>Desulfurococcales</taxon>
        <taxon>Desulfurococcaceae</taxon>
        <taxon>Ignisphaera</taxon>
    </lineage>
</organism>
<reference evidence="2" key="1">
    <citation type="journal article" date="2020" name="mSystems">
        <title>Genome- and Community-Level Interaction Insights into Carbon Utilization and Element Cycling Functions of Hydrothermarchaeota in Hydrothermal Sediment.</title>
        <authorList>
            <person name="Zhou Z."/>
            <person name="Liu Y."/>
            <person name="Xu W."/>
            <person name="Pan J."/>
            <person name="Luo Z.H."/>
            <person name="Li M."/>
        </authorList>
    </citation>
    <scope>NUCLEOTIDE SEQUENCE [LARGE SCALE GENOMIC DNA]</scope>
    <source>
        <strain evidence="2">SpSt-732</strain>
    </source>
</reference>
<dbReference type="PANTHER" id="PTHR47618">
    <property type="entry name" value="BIFUNCTIONAL OLIGORIBONUCLEASE AND PAP PHOSPHATASE NRNA"/>
    <property type="match status" value="1"/>
</dbReference>
<dbReference type="InterPro" id="IPR038763">
    <property type="entry name" value="DHH_sf"/>
</dbReference>
<dbReference type="SUPFAM" id="SSF64182">
    <property type="entry name" value="DHH phosphoesterases"/>
    <property type="match status" value="1"/>
</dbReference>
<dbReference type="Pfam" id="PF01368">
    <property type="entry name" value="DHH"/>
    <property type="match status" value="1"/>
</dbReference>
<comment type="caution">
    <text evidence="2">The sequence shown here is derived from an EMBL/GenBank/DDBJ whole genome shotgun (WGS) entry which is preliminary data.</text>
</comment>
<dbReference type="Gene3D" id="3.90.1640.10">
    <property type="entry name" value="inorganic pyrophosphatase (n-terminal core)"/>
    <property type="match status" value="1"/>
</dbReference>
<evidence type="ECO:0000259" key="1">
    <source>
        <dbReference type="Pfam" id="PF01368"/>
    </source>
</evidence>
<sequence length="370" mass="41345">MLLNGTSQDIESVVSMLQTAQKVVIVTHVNADPDALASACAMYKVVQSLNARSNVRVLIPEGVNQEGKKIYELCRDLGIHIVVVKKFSDLEEIDEKQLDLCIIVDAASFEQLRPVKDYIKQKCQHILILDHHHFQDFRELNTIPKTVCIGSETHYSSTSEIAFLFLEKVLGRIDLESLKKIATILLAGVLSDTKRFQRIAGNTFHVVANMIKYGADYETALRMVVVERPLASRIARIKCVLRHRGFKIRIKGKDIYIAISNVGAFESDCATFLTTLGYDIVFVLTEDEKLKAVRLVYRGREDVIKQLDVDIYTNFIQKLIEVFGGGGGGHKAAGGAVLRIYDFKCAITQLLKAMDSVSEIGVVEIVEEKV</sequence>
<dbReference type="AlphaFoldDB" id="A0A7C4FFC9"/>
<dbReference type="InterPro" id="IPR051319">
    <property type="entry name" value="Oligoribo/pAp-PDE_c-di-AMP_PDE"/>
</dbReference>
<accession>A0A7C4FFC9</accession>
<evidence type="ECO:0000313" key="2">
    <source>
        <dbReference type="EMBL" id="HGI86926.1"/>
    </source>
</evidence>
<protein>
    <recommendedName>
        <fullName evidence="1">DDH domain-containing protein</fullName>
    </recommendedName>
</protein>
<feature type="domain" description="DDH" evidence="1">
    <location>
        <begin position="22"/>
        <end position="189"/>
    </location>
</feature>
<proteinExistence type="predicted"/>